<dbReference type="Pfam" id="PF12704">
    <property type="entry name" value="MacB_PCD"/>
    <property type="match status" value="1"/>
</dbReference>
<sequence length="405" mass="41846">MTQPTNMTADISVSPSRLRRKDLLRLGWQGIHAHPLRATLSALGIAIGIAAMVAVIGISLSSQARVQERLASLGTNLLTVSAGKSFNNEDAVLPADAAERLKRIEGVEQVGWVGNMPNVAAYRNQYIEPSATNGLTVAATDTGLLSATSTELQSGSWFNDSTKQFPTTVLGATAAQRLGIVSPGGLITIGGQNHTVLGILKPSALAPQLDTSVLVGSTHAEAHLGFTSSPTTLFERSTDSTVESVRQLIPATINPKSPNEVSVSRPSDTLAAQHAIDTAFTGLLVGMGSIALLVGGVGVANTMVITVLERRREIGLRRALGATRAHVRMQFLVEAILLATYGGVAGVVLGVTTTALVSLANGWPLVTPPLISALALISTIAIGAISGMLPAMKAAKVAPTEALAA</sequence>
<dbReference type="EMBL" id="JBHUNF010000004">
    <property type="protein sequence ID" value="MFD2675119.1"/>
    <property type="molecule type" value="Genomic_DNA"/>
</dbReference>
<keyword evidence="5 7" id="KW-0472">Membrane</keyword>
<feature type="transmembrane region" description="Helical" evidence="7">
    <location>
        <begin position="370"/>
        <end position="389"/>
    </location>
</feature>
<feature type="transmembrane region" description="Helical" evidence="7">
    <location>
        <begin position="283"/>
        <end position="308"/>
    </location>
</feature>
<comment type="caution">
    <text evidence="10">The sequence shown here is derived from an EMBL/GenBank/DDBJ whole genome shotgun (WGS) entry which is preliminary data.</text>
</comment>
<evidence type="ECO:0000256" key="4">
    <source>
        <dbReference type="ARBA" id="ARBA00022989"/>
    </source>
</evidence>
<evidence type="ECO:0000256" key="1">
    <source>
        <dbReference type="ARBA" id="ARBA00004651"/>
    </source>
</evidence>
<evidence type="ECO:0000259" key="8">
    <source>
        <dbReference type="Pfam" id="PF02687"/>
    </source>
</evidence>
<evidence type="ECO:0000256" key="6">
    <source>
        <dbReference type="ARBA" id="ARBA00038076"/>
    </source>
</evidence>
<comment type="subcellular location">
    <subcellularLocation>
        <location evidence="1">Cell membrane</location>
        <topology evidence="1">Multi-pass membrane protein</topology>
    </subcellularLocation>
</comment>
<feature type="transmembrane region" description="Helical" evidence="7">
    <location>
        <begin position="329"/>
        <end position="350"/>
    </location>
</feature>
<evidence type="ECO:0000256" key="2">
    <source>
        <dbReference type="ARBA" id="ARBA00022475"/>
    </source>
</evidence>
<dbReference type="InterPro" id="IPR025857">
    <property type="entry name" value="MacB_PCD"/>
</dbReference>
<keyword evidence="11" id="KW-1185">Reference proteome</keyword>
<evidence type="ECO:0000259" key="9">
    <source>
        <dbReference type="Pfam" id="PF12704"/>
    </source>
</evidence>
<name>A0ABW5RKX4_9MICO</name>
<feature type="domain" description="MacB-like periplasmic core" evidence="9">
    <location>
        <begin position="40"/>
        <end position="246"/>
    </location>
</feature>
<evidence type="ECO:0000256" key="5">
    <source>
        <dbReference type="ARBA" id="ARBA00023136"/>
    </source>
</evidence>
<dbReference type="Pfam" id="PF02687">
    <property type="entry name" value="FtsX"/>
    <property type="match status" value="1"/>
</dbReference>
<evidence type="ECO:0000313" key="10">
    <source>
        <dbReference type="EMBL" id="MFD2675119.1"/>
    </source>
</evidence>
<comment type="similarity">
    <text evidence="6">Belongs to the ABC-4 integral membrane protein family.</text>
</comment>
<evidence type="ECO:0000256" key="7">
    <source>
        <dbReference type="SAM" id="Phobius"/>
    </source>
</evidence>
<keyword evidence="4 7" id="KW-1133">Transmembrane helix</keyword>
<protein>
    <submittedName>
        <fullName evidence="10">ABC transporter permease</fullName>
    </submittedName>
</protein>
<keyword evidence="3 7" id="KW-0812">Transmembrane</keyword>
<dbReference type="RefSeq" id="WP_245610541.1">
    <property type="nucleotide sequence ID" value="NZ_JBHUNF010000004.1"/>
</dbReference>
<feature type="domain" description="ABC3 transporter permease C-terminal" evidence="8">
    <location>
        <begin position="288"/>
        <end position="398"/>
    </location>
</feature>
<dbReference type="PANTHER" id="PTHR30572">
    <property type="entry name" value="MEMBRANE COMPONENT OF TRANSPORTER-RELATED"/>
    <property type="match status" value="1"/>
</dbReference>
<organism evidence="10 11">
    <name type="scientific">Gulosibacter bifidus</name>
    <dbReference type="NCBI Taxonomy" id="272239"/>
    <lineage>
        <taxon>Bacteria</taxon>
        <taxon>Bacillati</taxon>
        <taxon>Actinomycetota</taxon>
        <taxon>Actinomycetes</taxon>
        <taxon>Micrococcales</taxon>
        <taxon>Microbacteriaceae</taxon>
        <taxon>Gulosibacter</taxon>
    </lineage>
</organism>
<accession>A0ABW5RKX4</accession>
<keyword evidence="2" id="KW-1003">Cell membrane</keyword>
<evidence type="ECO:0000313" key="11">
    <source>
        <dbReference type="Proteomes" id="UP001597453"/>
    </source>
</evidence>
<feature type="transmembrane region" description="Helical" evidence="7">
    <location>
        <begin position="40"/>
        <end position="60"/>
    </location>
</feature>
<reference evidence="11" key="1">
    <citation type="journal article" date="2019" name="Int. J. Syst. Evol. Microbiol.">
        <title>The Global Catalogue of Microorganisms (GCM) 10K type strain sequencing project: providing services to taxonomists for standard genome sequencing and annotation.</title>
        <authorList>
            <consortium name="The Broad Institute Genomics Platform"/>
            <consortium name="The Broad Institute Genome Sequencing Center for Infectious Disease"/>
            <person name="Wu L."/>
            <person name="Ma J."/>
        </authorList>
    </citation>
    <scope>NUCLEOTIDE SEQUENCE [LARGE SCALE GENOMIC DNA]</scope>
    <source>
        <strain evidence="11">TISTR 1511</strain>
    </source>
</reference>
<gene>
    <name evidence="10" type="ORF">ACFSUQ_07415</name>
</gene>
<evidence type="ECO:0000256" key="3">
    <source>
        <dbReference type="ARBA" id="ARBA00022692"/>
    </source>
</evidence>
<dbReference type="PANTHER" id="PTHR30572:SF4">
    <property type="entry name" value="ABC TRANSPORTER PERMEASE YTRF"/>
    <property type="match status" value="1"/>
</dbReference>
<dbReference type="InterPro" id="IPR003838">
    <property type="entry name" value="ABC3_permease_C"/>
</dbReference>
<dbReference type="Proteomes" id="UP001597453">
    <property type="component" value="Unassembled WGS sequence"/>
</dbReference>
<proteinExistence type="inferred from homology"/>
<dbReference type="InterPro" id="IPR050250">
    <property type="entry name" value="Macrolide_Exporter_MacB"/>
</dbReference>